<feature type="transmembrane region" description="Helical" evidence="2">
    <location>
        <begin position="236"/>
        <end position="260"/>
    </location>
</feature>
<keyword evidence="3" id="KW-0732">Signal</keyword>
<dbReference type="GeneID" id="105927972"/>
<feature type="domain" description="Fibronectin type-III" evidence="4">
    <location>
        <begin position="6"/>
        <end position="102"/>
    </location>
</feature>
<accession>A0A3Q2R0N8</accession>
<evidence type="ECO:0000259" key="4">
    <source>
        <dbReference type="Pfam" id="PF01108"/>
    </source>
</evidence>
<dbReference type="Gene3D" id="2.60.40.10">
    <property type="entry name" value="Immunoglobulins"/>
    <property type="match status" value="1"/>
</dbReference>
<keyword evidence="2" id="KW-0472">Membrane</keyword>
<organism evidence="5 6">
    <name type="scientific">Fundulus heteroclitus</name>
    <name type="common">Killifish</name>
    <name type="synonym">Mummichog</name>
    <dbReference type="NCBI Taxonomy" id="8078"/>
    <lineage>
        <taxon>Eukaryota</taxon>
        <taxon>Metazoa</taxon>
        <taxon>Chordata</taxon>
        <taxon>Craniata</taxon>
        <taxon>Vertebrata</taxon>
        <taxon>Euteleostomi</taxon>
        <taxon>Actinopterygii</taxon>
        <taxon>Neopterygii</taxon>
        <taxon>Teleostei</taxon>
        <taxon>Neoteleostei</taxon>
        <taxon>Acanthomorphata</taxon>
        <taxon>Ovalentaria</taxon>
        <taxon>Atherinomorphae</taxon>
        <taxon>Cyprinodontiformes</taxon>
        <taxon>Fundulidae</taxon>
        <taxon>Fundulus</taxon>
    </lineage>
</organism>
<dbReference type="InterPro" id="IPR036116">
    <property type="entry name" value="FN3_sf"/>
</dbReference>
<dbReference type="GO" id="GO:0005886">
    <property type="term" value="C:plasma membrane"/>
    <property type="evidence" value="ECO:0007669"/>
    <property type="project" value="TreeGrafter"/>
</dbReference>
<dbReference type="Pfam" id="PF01108">
    <property type="entry name" value="Tissue_fac"/>
    <property type="match status" value="1"/>
</dbReference>
<dbReference type="InterPro" id="IPR013783">
    <property type="entry name" value="Ig-like_fold"/>
</dbReference>
<dbReference type="PANTHER" id="PTHR20859:SF87">
    <property type="entry name" value="CYTOKINE RECEPTOR FAMILY MEMBER B13-RELATED"/>
    <property type="match status" value="1"/>
</dbReference>
<reference evidence="5" key="2">
    <citation type="submission" date="2025-09" db="UniProtKB">
        <authorList>
            <consortium name="Ensembl"/>
        </authorList>
    </citation>
    <scope>IDENTIFICATION</scope>
</reference>
<evidence type="ECO:0000313" key="5">
    <source>
        <dbReference type="Ensembl" id="ENSFHEP00000033207.1"/>
    </source>
</evidence>
<proteinExistence type="predicted"/>
<evidence type="ECO:0000256" key="3">
    <source>
        <dbReference type="SAM" id="SignalP"/>
    </source>
</evidence>
<dbReference type="PANTHER" id="PTHR20859">
    <property type="entry name" value="INTERFERON/INTERLEUKIN RECEPTOR"/>
    <property type="match status" value="1"/>
</dbReference>
<dbReference type="SUPFAM" id="SSF49265">
    <property type="entry name" value="Fibronectin type III"/>
    <property type="match status" value="1"/>
</dbReference>
<evidence type="ECO:0000313" key="6">
    <source>
        <dbReference type="Proteomes" id="UP000265000"/>
    </source>
</evidence>
<name>A0A3Q2R0N8_FUNHE</name>
<dbReference type="Ensembl" id="ENSFHET00000027280.1">
    <property type="protein sequence ID" value="ENSFHEP00000033207.1"/>
    <property type="gene ID" value="ENSFHEG00000020185.1"/>
</dbReference>
<evidence type="ECO:0000256" key="1">
    <source>
        <dbReference type="SAM" id="MobiDB-lite"/>
    </source>
</evidence>
<dbReference type="STRING" id="8078.ENSFHEP00000033207"/>
<dbReference type="Proteomes" id="UP000265000">
    <property type="component" value="Unplaced"/>
</dbReference>
<keyword evidence="2" id="KW-0812">Transmembrane</keyword>
<dbReference type="InterPro" id="IPR050650">
    <property type="entry name" value="Type-II_Cytokine-TF_Rcpt"/>
</dbReference>
<dbReference type="InterPro" id="IPR003961">
    <property type="entry name" value="FN3_dom"/>
</dbReference>
<feature type="chain" id="PRO_5018729495" evidence="3">
    <location>
        <begin position="19"/>
        <end position="401"/>
    </location>
</feature>
<dbReference type="OrthoDB" id="8758322at2759"/>
<feature type="region of interest" description="Disordered" evidence="1">
    <location>
        <begin position="300"/>
        <end position="401"/>
    </location>
</feature>
<feature type="compositionally biased region" description="Basic and acidic residues" evidence="1">
    <location>
        <begin position="369"/>
        <end position="401"/>
    </location>
</feature>
<reference evidence="5" key="1">
    <citation type="submission" date="2025-08" db="UniProtKB">
        <authorList>
            <consortium name="Ensembl"/>
        </authorList>
    </citation>
    <scope>IDENTIFICATION</scope>
</reference>
<dbReference type="GO" id="GO:0004896">
    <property type="term" value="F:cytokine receptor activity"/>
    <property type="evidence" value="ECO:0007669"/>
    <property type="project" value="TreeGrafter"/>
</dbReference>
<dbReference type="GeneTree" id="ENSGT00530000068118"/>
<dbReference type="CTD" id="794493"/>
<keyword evidence="2" id="KW-1133">Transmembrane helix</keyword>
<feature type="signal peptide" evidence="3">
    <location>
        <begin position="1"/>
        <end position="18"/>
    </location>
</feature>
<evidence type="ECO:0000256" key="2">
    <source>
        <dbReference type="SAM" id="Phobius"/>
    </source>
</evidence>
<sequence>MTPTKCLLCLLLLPAVSSAQVAPPTNVTLTCRSLQNILTWDYADLRPGLGFLVTIGSDSELQECPKEIWVEQPPLQANVSFLSDPDSTYLLRVKAVQGGNESLEEDVTFSYFHGALDSQKCVLDLPHVTVTPLEHNQIAFEFQHPWLVYKDGLNGCKKPRNKKRPRGEPKLPPFEYYTNISGQEVHSECEDAKCQEKRPVAVEKDEHCLEIRGTLRKMSVESKEYCTQKAPPLLNVAALVVGLSLVLVAAAALVIFMVCWKKTTPSKTLLRHLDFTSRPTHPGCVLLDTDSPQETVIVTPLVNNGDVSEKDDIPSPPGSTEYDLRIKLCPDAQGLSEDPADENTPGERNPYMDGKSIDDEPSGGPESDQESRTPYESRSAYEKRSVVLELAPEDHAEGYRG</sequence>
<protein>
    <submittedName>
        <fullName evidence="5">Interferon gamma receptor 1-like</fullName>
    </submittedName>
</protein>
<keyword evidence="6" id="KW-1185">Reference proteome</keyword>
<dbReference type="AlphaFoldDB" id="A0A3Q2R0N8"/>